<dbReference type="AlphaFoldDB" id="A0A8J2ZIF7"/>
<sequence length="209" mass="23466">MVEMQGALVQKQSKVLAQQAQIDRPVKKGEVNTKALVAIAEKKAGFDSLRMRVREMKQEVVELSRQAETERTQVTKLRAQVQAEGAWVDAAKVGCQALALGLWLFERHQIRWESRLPNEPRQFVWAPDGRKPTPLPKVVEDNLAPAKSRLELIIELICQILEALFAPRELAVVQDVVVVQQARVELGLEAHMTIKDVLVRRAGEAMPAL</sequence>
<name>A0A8J2ZIF7_9RHOB</name>
<accession>A0A8J2ZIF7</accession>
<reference evidence="2" key="2">
    <citation type="submission" date="2020-09" db="EMBL/GenBank/DDBJ databases">
        <authorList>
            <person name="Sun Q."/>
            <person name="Zhou Y."/>
        </authorList>
    </citation>
    <scope>NUCLEOTIDE SEQUENCE</scope>
    <source>
        <strain evidence="2">CGMCC 1.15762</strain>
    </source>
</reference>
<keyword evidence="1" id="KW-0175">Coiled coil</keyword>
<feature type="coiled-coil region" evidence="1">
    <location>
        <begin position="46"/>
        <end position="80"/>
    </location>
</feature>
<keyword evidence="3" id="KW-1185">Reference proteome</keyword>
<dbReference type="RefSeq" id="WP_188789276.1">
    <property type="nucleotide sequence ID" value="NZ_BMJV01000002.1"/>
</dbReference>
<protein>
    <submittedName>
        <fullName evidence="2">Uncharacterized protein</fullName>
    </submittedName>
</protein>
<dbReference type="Proteomes" id="UP000617145">
    <property type="component" value="Unassembled WGS sequence"/>
</dbReference>
<proteinExistence type="predicted"/>
<gene>
    <name evidence="2" type="ORF">GCM10011415_11400</name>
</gene>
<dbReference type="EMBL" id="BMJV01000002">
    <property type="protein sequence ID" value="GGG66343.1"/>
    <property type="molecule type" value="Genomic_DNA"/>
</dbReference>
<reference evidence="2" key="1">
    <citation type="journal article" date="2014" name="Int. J. Syst. Evol. Microbiol.">
        <title>Complete genome sequence of Corynebacterium casei LMG S-19264T (=DSM 44701T), isolated from a smear-ripened cheese.</title>
        <authorList>
            <consortium name="US DOE Joint Genome Institute (JGI-PGF)"/>
            <person name="Walter F."/>
            <person name="Albersmeier A."/>
            <person name="Kalinowski J."/>
            <person name="Ruckert C."/>
        </authorList>
    </citation>
    <scope>NUCLEOTIDE SEQUENCE</scope>
    <source>
        <strain evidence="2">CGMCC 1.15762</strain>
    </source>
</reference>
<organism evidence="2 3">
    <name type="scientific">Salipiger pallidus</name>
    <dbReference type="NCBI Taxonomy" id="1775170"/>
    <lineage>
        <taxon>Bacteria</taxon>
        <taxon>Pseudomonadati</taxon>
        <taxon>Pseudomonadota</taxon>
        <taxon>Alphaproteobacteria</taxon>
        <taxon>Rhodobacterales</taxon>
        <taxon>Roseobacteraceae</taxon>
        <taxon>Salipiger</taxon>
    </lineage>
</organism>
<evidence type="ECO:0000313" key="3">
    <source>
        <dbReference type="Proteomes" id="UP000617145"/>
    </source>
</evidence>
<evidence type="ECO:0000313" key="2">
    <source>
        <dbReference type="EMBL" id="GGG66343.1"/>
    </source>
</evidence>
<comment type="caution">
    <text evidence="2">The sequence shown here is derived from an EMBL/GenBank/DDBJ whole genome shotgun (WGS) entry which is preliminary data.</text>
</comment>
<evidence type="ECO:0000256" key="1">
    <source>
        <dbReference type="SAM" id="Coils"/>
    </source>
</evidence>